<dbReference type="InterPro" id="IPR011701">
    <property type="entry name" value="MFS"/>
</dbReference>
<feature type="transmembrane region" description="Helical" evidence="6">
    <location>
        <begin position="282"/>
        <end position="303"/>
    </location>
</feature>
<feature type="transmembrane region" description="Helical" evidence="6">
    <location>
        <begin position="309"/>
        <end position="329"/>
    </location>
</feature>
<name>A0A3A1Z0L6_9BURK</name>
<evidence type="ECO:0000256" key="6">
    <source>
        <dbReference type="SAM" id="Phobius"/>
    </source>
</evidence>
<dbReference type="GO" id="GO:0005886">
    <property type="term" value="C:plasma membrane"/>
    <property type="evidence" value="ECO:0007669"/>
    <property type="project" value="UniProtKB-SubCell"/>
</dbReference>
<evidence type="ECO:0000256" key="3">
    <source>
        <dbReference type="ARBA" id="ARBA00022692"/>
    </source>
</evidence>
<feature type="transmembrane region" description="Helical" evidence="6">
    <location>
        <begin position="43"/>
        <end position="61"/>
    </location>
</feature>
<evidence type="ECO:0000256" key="2">
    <source>
        <dbReference type="ARBA" id="ARBA00022475"/>
    </source>
</evidence>
<accession>A0A3A1Z0L6</accession>
<evidence type="ECO:0000256" key="5">
    <source>
        <dbReference type="ARBA" id="ARBA00023136"/>
    </source>
</evidence>
<organism evidence="8 9">
    <name type="scientific">Neopusillimonas maritima</name>
    <dbReference type="NCBI Taxonomy" id="2026239"/>
    <lineage>
        <taxon>Bacteria</taxon>
        <taxon>Pseudomonadati</taxon>
        <taxon>Pseudomonadota</taxon>
        <taxon>Betaproteobacteria</taxon>
        <taxon>Burkholderiales</taxon>
        <taxon>Alcaligenaceae</taxon>
        <taxon>Neopusillimonas</taxon>
    </lineage>
</organism>
<keyword evidence="2" id="KW-1003">Cell membrane</keyword>
<dbReference type="OrthoDB" id="5291895at2"/>
<feature type="transmembrane region" description="Helical" evidence="6">
    <location>
        <begin position="7"/>
        <end position="31"/>
    </location>
</feature>
<comment type="subcellular location">
    <subcellularLocation>
        <location evidence="1">Cell membrane</location>
        <topology evidence="1">Multi-pass membrane protein</topology>
    </subcellularLocation>
</comment>
<feature type="transmembrane region" description="Helical" evidence="6">
    <location>
        <begin position="135"/>
        <end position="155"/>
    </location>
</feature>
<reference evidence="8 9" key="1">
    <citation type="submission" date="2017-08" db="EMBL/GenBank/DDBJ databases">
        <title>Pusillimonas indicus sp. nov., a member of the family Alcaligenaceae isolated from surface seawater.</title>
        <authorList>
            <person name="Li J."/>
        </authorList>
    </citation>
    <scope>NUCLEOTIDE SEQUENCE [LARGE SCALE GENOMIC DNA]</scope>
    <source>
        <strain evidence="8 9">L52-1-41</strain>
    </source>
</reference>
<evidence type="ECO:0000313" key="9">
    <source>
        <dbReference type="Proteomes" id="UP000266206"/>
    </source>
</evidence>
<feature type="transmembrane region" description="Helical" evidence="6">
    <location>
        <begin position="212"/>
        <end position="230"/>
    </location>
</feature>
<gene>
    <name evidence="8" type="ORF">CJP73_00085</name>
</gene>
<dbReference type="Pfam" id="PF07690">
    <property type="entry name" value="MFS_1"/>
    <property type="match status" value="1"/>
</dbReference>
<dbReference type="GO" id="GO:0022857">
    <property type="term" value="F:transmembrane transporter activity"/>
    <property type="evidence" value="ECO:0007669"/>
    <property type="project" value="InterPro"/>
</dbReference>
<evidence type="ECO:0000256" key="1">
    <source>
        <dbReference type="ARBA" id="ARBA00004651"/>
    </source>
</evidence>
<dbReference type="AlphaFoldDB" id="A0A3A1Z0L6"/>
<dbReference type="InterPro" id="IPR050189">
    <property type="entry name" value="MFS_Efflux_Transporters"/>
</dbReference>
<evidence type="ECO:0000259" key="7">
    <source>
        <dbReference type="PROSITE" id="PS50850"/>
    </source>
</evidence>
<feature type="transmembrane region" description="Helical" evidence="6">
    <location>
        <begin position="73"/>
        <end position="90"/>
    </location>
</feature>
<dbReference type="PROSITE" id="PS50850">
    <property type="entry name" value="MFS"/>
    <property type="match status" value="1"/>
</dbReference>
<keyword evidence="3 6" id="KW-0812">Transmembrane</keyword>
<dbReference type="RefSeq" id="WP_119515124.1">
    <property type="nucleotide sequence ID" value="NZ_NQYH01000001.1"/>
</dbReference>
<protein>
    <submittedName>
        <fullName evidence="8">MFS transporter</fullName>
    </submittedName>
</protein>
<feature type="transmembrane region" description="Helical" evidence="6">
    <location>
        <begin position="161"/>
        <end position="179"/>
    </location>
</feature>
<proteinExistence type="predicted"/>
<dbReference type="Gene3D" id="1.20.1250.20">
    <property type="entry name" value="MFS general substrate transporter like domains"/>
    <property type="match status" value="1"/>
</dbReference>
<dbReference type="PANTHER" id="PTHR43124">
    <property type="entry name" value="PURINE EFFLUX PUMP PBUE"/>
    <property type="match status" value="1"/>
</dbReference>
<feature type="transmembrane region" description="Helical" evidence="6">
    <location>
        <begin position="383"/>
        <end position="400"/>
    </location>
</feature>
<feature type="transmembrane region" description="Helical" evidence="6">
    <location>
        <begin position="250"/>
        <end position="270"/>
    </location>
</feature>
<comment type="caution">
    <text evidence="8">The sequence shown here is derived from an EMBL/GenBank/DDBJ whole genome shotgun (WGS) entry which is preliminary data.</text>
</comment>
<evidence type="ECO:0000256" key="4">
    <source>
        <dbReference type="ARBA" id="ARBA00022989"/>
    </source>
</evidence>
<dbReference type="SUPFAM" id="SSF103473">
    <property type="entry name" value="MFS general substrate transporter"/>
    <property type="match status" value="1"/>
</dbReference>
<feature type="transmembrane region" description="Helical" evidence="6">
    <location>
        <begin position="102"/>
        <end position="123"/>
    </location>
</feature>
<dbReference type="InterPro" id="IPR020846">
    <property type="entry name" value="MFS_dom"/>
</dbReference>
<keyword evidence="4 6" id="KW-1133">Transmembrane helix</keyword>
<sequence length="415" mass="44606">MQNATRVFLFFSFGYFVSYLYRGINIGFAPFLTSEIGLSAGDLGMLTSLYFLGFALAQIPAGAALDTWGPRRVNAAFMLVAAVGAVVFGLSESLTSLMVGRLLIGIGVSVCLGAAFQAMAFTFPTHRLPMVNGGVVAIGGLGGAIVGTPLALLLGVISWQVASYLVALITVVVAGLLYFGSRDVGPGRTPGKARPGLSSQFLGTWELAKTPLFWQIVLFPSTASGVFYGVQSLWMKPYLLDVKNLPLSTVDGLVSMLGFAAVVGSIVSGIAARRIEKMGISLYHLVGVLSACFMLVQLMILLDAPVPRIFLWASYGFLGGTNILIYAVLVETFPRHMLGRVGTTFNMLVFFLIFLFQNIIGWVVELWEPITAGVYPAVAHMTAWYLLLGLQALTAVWFFASKAPRPLEDPYTRPA</sequence>
<dbReference type="InterPro" id="IPR036259">
    <property type="entry name" value="MFS_trans_sf"/>
</dbReference>
<dbReference type="Proteomes" id="UP000266206">
    <property type="component" value="Unassembled WGS sequence"/>
</dbReference>
<dbReference type="PANTHER" id="PTHR43124:SF3">
    <property type="entry name" value="CHLORAMPHENICOL EFFLUX PUMP RV0191"/>
    <property type="match status" value="1"/>
</dbReference>
<evidence type="ECO:0000313" key="8">
    <source>
        <dbReference type="EMBL" id="RIY41887.1"/>
    </source>
</evidence>
<dbReference type="EMBL" id="NQYH01000001">
    <property type="protein sequence ID" value="RIY41887.1"/>
    <property type="molecule type" value="Genomic_DNA"/>
</dbReference>
<feature type="transmembrane region" description="Helical" evidence="6">
    <location>
        <begin position="341"/>
        <end position="363"/>
    </location>
</feature>
<keyword evidence="5 6" id="KW-0472">Membrane</keyword>
<feature type="domain" description="Major facilitator superfamily (MFS) profile" evidence="7">
    <location>
        <begin position="7"/>
        <end position="406"/>
    </location>
</feature>